<evidence type="ECO:0000256" key="1">
    <source>
        <dbReference type="ARBA" id="ARBA00022593"/>
    </source>
</evidence>
<reference evidence="5 6" key="1">
    <citation type="journal article" date="2019" name="Environ. Microbiol.">
        <title>At the nexus of three kingdoms: the genome of the mycorrhizal fungus Gigaspora margarita provides insights into plant, endobacterial and fungal interactions.</title>
        <authorList>
            <person name="Venice F."/>
            <person name="Ghignone S."/>
            <person name="Salvioli di Fossalunga A."/>
            <person name="Amselem J."/>
            <person name="Novero M."/>
            <person name="Xianan X."/>
            <person name="Sedzielewska Toro K."/>
            <person name="Morin E."/>
            <person name="Lipzen A."/>
            <person name="Grigoriev I.V."/>
            <person name="Henrissat B."/>
            <person name="Martin F.M."/>
            <person name="Bonfante P."/>
        </authorList>
    </citation>
    <scope>NUCLEOTIDE SEQUENCE [LARGE SCALE GENOMIC DNA]</scope>
    <source>
        <strain evidence="5 6">BEG34</strain>
    </source>
</reference>
<evidence type="ECO:0000313" key="6">
    <source>
        <dbReference type="Proteomes" id="UP000439903"/>
    </source>
</evidence>
<keyword evidence="3" id="KW-0576">Peroxisome</keyword>
<comment type="caution">
    <text evidence="5">The sequence shown here is derived from an EMBL/GenBank/DDBJ whole genome shotgun (WGS) entry which is preliminary data.</text>
</comment>
<dbReference type="GO" id="GO:0016559">
    <property type="term" value="P:peroxisome fission"/>
    <property type="evidence" value="ECO:0007669"/>
    <property type="project" value="InterPro"/>
</dbReference>
<dbReference type="EMBL" id="WTPW01000684">
    <property type="protein sequence ID" value="KAF0488438.1"/>
    <property type="molecule type" value="Genomic_DNA"/>
</dbReference>
<sequence length="245" mass="28354">MTLQVIHHPVVDRSLKYANTTLGRDKVYKGVQFFARFLAWYLSRINYDKETIKRLNSLKSTIASSRKLMRTGKFVEHLQQASKALKEKDEIARFTTVGRRLGYTVYLFCDSLLWAHSTGVYKFEQIKKITEIAYKFWIFGLTSSIIHCIYKLHQNGLKKNFFEKNSRSKNIESSEKISSIDSEVIALRRERKNLTRQLLQDIFDIMIPTTFLGYIHLEDGIVGLAGVFSAIIGAKMQWEKVNGAK</sequence>
<evidence type="ECO:0000256" key="2">
    <source>
        <dbReference type="ARBA" id="ARBA00023136"/>
    </source>
</evidence>
<keyword evidence="1" id="KW-0962">Peroxisome biogenesis</keyword>
<evidence type="ECO:0000313" key="5">
    <source>
        <dbReference type="EMBL" id="KAF0488438.1"/>
    </source>
</evidence>
<accession>A0A8H4EIB6</accession>
<dbReference type="AlphaFoldDB" id="A0A8H4EIB6"/>
<dbReference type="GO" id="GO:0005778">
    <property type="term" value="C:peroxisomal membrane"/>
    <property type="evidence" value="ECO:0007669"/>
    <property type="project" value="UniProtKB-SubCell"/>
</dbReference>
<dbReference type="OrthoDB" id="411017at2759"/>
<proteinExistence type="predicted"/>
<keyword evidence="2" id="KW-0472">Membrane</keyword>
<dbReference type="Proteomes" id="UP000439903">
    <property type="component" value="Unassembled WGS sequence"/>
</dbReference>
<evidence type="ECO:0000256" key="4">
    <source>
        <dbReference type="ARBA" id="ARBA00046271"/>
    </source>
</evidence>
<dbReference type="Pfam" id="PF05648">
    <property type="entry name" value="PEX11"/>
    <property type="match status" value="1"/>
</dbReference>
<dbReference type="PANTHER" id="PTHR12652">
    <property type="entry name" value="PEROXISOMAL BIOGENESIS FACTOR 11"/>
    <property type="match status" value="1"/>
</dbReference>
<keyword evidence="6" id="KW-1185">Reference proteome</keyword>
<gene>
    <name evidence="5" type="ORF">F8M41_022270</name>
</gene>
<name>A0A8H4EIB6_GIGMA</name>
<dbReference type="PANTHER" id="PTHR12652:SF50">
    <property type="entry name" value="PEROXIN 11"/>
    <property type="match status" value="1"/>
</dbReference>
<protein>
    <submittedName>
        <fullName evidence="5">Peroxisomal biogenesis factor 11</fullName>
    </submittedName>
</protein>
<organism evidence="5 6">
    <name type="scientific">Gigaspora margarita</name>
    <dbReference type="NCBI Taxonomy" id="4874"/>
    <lineage>
        <taxon>Eukaryota</taxon>
        <taxon>Fungi</taxon>
        <taxon>Fungi incertae sedis</taxon>
        <taxon>Mucoromycota</taxon>
        <taxon>Glomeromycotina</taxon>
        <taxon>Glomeromycetes</taxon>
        <taxon>Diversisporales</taxon>
        <taxon>Gigasporaceae</taxon>
        <taxon>Gigaspora</taxon>
    </lineage>
</organism>
<evidence type="ECO:0000256" key="3">
    <source>
        <dbReference type="ARBA" id="ARBA00023140"/>
    </source>
</evidence>
<comment type="subcellular location">
    <subcellularLocation>
        <location evidence="4">Peroxisome membrane</location>
    </subcellularLocation>
</comment>
<dbReference type="InterPro" id="IPR008733">
    <property type="entry name" value="PEX11"/>
</dbReference>